<feature type="transmembrane region" description="Helical" evidence="2">
    <location>
        <begin position="36"/>
        <end position="56"/>
    </location>
</feature>
<reference evidence="4" key="1">
    <citation type="submission" date="2016-10" db="EMBL/GenBank/DDBJ databases">
        <authorList>
            <person name="Varghese N."/>
            <person name="Submissions S."/>
        </authorList>
    </citation>
    <scope>NUCLEOTIDE SEQUENCE [LARGE SCALE GENOMIC DNA]</scope>
    <source>
        <strain evidence="4">CGMCC 1.10121</strain>
    </source>
</reference>
<accession>A0A1H8TAT0</accession>
<organism evidence="3 4">
    <name type="scientific">Halogranum amylolyticum</name>
    <dbReference type="NCBI Taxonomy" id="660520"/>
    <lineage>
        <taxon>Archaea</taxon>
        <taxon>Methanobacteriati</taxon>
        <taxon>Methanobacteriota</taxon>
        <taxon>Stenosarchaea group</taxon>
        <taxon>Halobacteria</taxon>
        <taxon>Halobacteriales</taxon>
        <taxon>Haloferacaceae</taxon>
    </lineage>
</organism>
<keyword evidence="4" id="KW-1185">Reference proteome</keyword>
<dbReference type="RefSeq" id="WP_089824992.1">
    <property type="nucleotide sequence ID" value="NZ_FODV01000006.1"/>
</dbReference>
<proteinExistence type="predicted"/>
<gene>
    <name evidence="3" type="ORF">SAMN04487948_106149</name>
</gene>
<evidence type="ECO:0000256" key="1">
    <source>
        <dbReference type="SAM" id="MobiDB-lite"/>
    </source>
</evidence>
<dbReference type="Proteomes" id="UP000199126">
    <property type="component" value="Unassembled WGS sequence"/>
</dbReference>
<sequence>MVFSSSTVARAVLTGLAAALVFPVVAAAGSFGRRAWWVVLGSFLGIAALVATGALYRQGRRERADESESVWEMIPGWQYEGRHVESGGLTRDEQEQALREIQERAESEGRCSE</sequence>
<keyword evidence="2" id="KW-1133">Transmembrane helix</keyword>
<evidence type="ECO:0000313" key="3">
    <source>
        <dbReference type="EMBL" id="SEO88200.1"/>
    </source>
</evidence>
<keyword evidence="2" id="KW-0472">Membrane</keyword>
<evidence type="ECO:0000313" key="4">
    <source>
        <dbReference type="Proteomes" id="UP000199126"/>
    </source>
</evidence>
<dbReference type="AlphaFoldDB" id="A0A1H8TAT0"/>
<feature type="region of interest" description="Disordered" evidence="1">
    <location>
        <begin position="85"/>
        <end position="113"/>
    </location>
</feature>
<dbReference type="OrthoDB" id="306439at2157"/>
<keyword evidence="2" id="KW-0812">Transmembrane</keyword>
<dbReference type="EMBL" id="FODV01000006">
    <property type="protein sequence ID" value="SEO88200.1"/>
    <property type="molecule type" value="Genomic_DNA"/>
</dbReference>
<evidence type="ECO:0000256" key="2">
    <source>
        <dbReference type="SAM" id="Phobius"/>
    </source>
</evidence>
<name>A0A1H8TAT0_9EURY</name>
<protein>
    <submittedName>
        <fullName evidence="3">Uncharacterized protein</fullName>
    </submittedName>
</protein>